<evidence type="ECO:0000256" key="3">
    <source>
        <dbReference type="ARBA" id="ARBA00023125"/>
    </source>
</evidence>
<keyword evidence="4" id="KW-0804">Transcription</keyword>
<keyword evidence="7" id="KW-1185">Reference proteome</keyword>
<dbReference type="CDD" id="cd05466">
    <property type="entry name" value="PBP2_LTTR_substrate"/>
    <property type="match status" value="1"/>
</dbReference>
<dbReference type="AlphaFoldDB" id="A0A480AYY3"/>
<keyword evidence="2" id="KW-0805">Transcription regulation</keyword>
<name>A0A480AYY3_9BURK</name>
<accession>A0A480AYY3</accession>
<dbReference type="GO" id="GO:0003677">
    <property type="term" value="F:DNA binding"/>
    <property type="evidence" value="ECO:0007669"/>
    <property type="project" value="UniProtKB-KW"/>
</dbReference>
<dbReference type="RefSeq" id="WP_137735838.1">
    <property type="nucleotide sequence ID" value="NZ_BJCL01000026.1"/>
</dbReference>
<dbReference type="PANTHER" id="PTHR30419:SF31">
    <property type="entry name" value="BLR3139 PROTEIN"/>
    <property type="match status" value="1"/>
</dbReference>
<dbReference type="PANTHER" id="PTHR30419">
    <property type="entry name" value="HTH-TYPE TRANSCRIPTIONAL REGULATOR YBHD"/>
    <property type="match status" value="1"/>
</dbReference>
<dbReference type="PROSITE" id="PS50931">
    <property type="entry name" value="HTH_LYSR"/>
    <property type="match status" value="1"/>
</dbReference>
<keyword evidence="3" id="KW-0238">DNA-binding</keyword>
<dbReference type="InterPro" id="IPR036390">
    <property type="entry name" value="WH_DNA-bd_sf"/>
</dbReference>
<proteinExistence type="inferred from homology"/>
<evidence type="ECO:0000256" key="2">
    <source>
        <dbReference type="ARBA" id="ARBA00023015"/>
    </source>
</evidence>
<dbReference type="PRINTS" id="PR00039">
    <property type="entry name" value="HTHLYSR"/>
</dbReference>
<dbReference type="EMBL" id="BJCL01000026">
    <property type="protein sequence ID" value="GCL66136.1"/>
    <property type="molecule type" value="Genomic_DNA"/>
</dbReference>
<dbReference type="InterPro" id="IPR005119">
    <property type="entry name" value="LysR_subst-bd"/>
</dbReference>
<feature type="domain" description="HTH lysR-type" evidence="5">
    <location>
        <begin position="1"/>
        <end position="59"/>
    </location>
</feature>
<organism evidence="6 7">
    <name type="scientific">Pseudaquabacterium pictum</name>
    <dbReference type="NCBI Taxonomy" id="2315236"/>
    <lineage>
        <taxon>Bacteria</taxon>
        <taxon>Pseudomonadati</taxon>
        <taxon>Pseudomonadota</taxon>
        <taxon>Betaproteobacteria</taxon>
        <taxon>Burkholderiales</taxon>
        <taxon>Sphaerotilaceae</taxon>
        <taxon>Pseudaquabacterium</taxon>
    </lineage>
</organism>
<gene>
    <name evidence="6" type="ORF">AQPW35_52170</name>
</gene>
<dbReference type="SUPFAM" id="SSF53850">
    <property type="entry name" value="Periplasmic binding protein-like II"/>
    <property type="match status" value="1"/>
</dbReference>
<reference evidence="7" key="1">
    <citation type="submission" date="2019-03" db="EMBL/GenBank/DDBJ databases">
        <title>Aquabacterium pictum sp.nov., the first bacteriochlorophyll a-containing freshwater bacterium in the genus Aquabacterium of the class Betaproteobacteria.</title>
        <authorList>
            <person name="Hirose S."/>
            <person name="Tank M."/>
            <person name="Hara E."/>
            <person name="Tamaki H."/>
            <person name="Takaichi S."/>
            <person name="Haruta S."/>
            <person name="Hanada S."/>
        </authorList>
    </citation>
    <scope>NUCLEOTIDE SEQUENCE [LARGE SCALE GENOMIC DNA]</scope>
    <source>
        <strain evidence="7">W35</strain>
    </source>
</reference>
<dbReference type="SUPFAM" id="SSF46785">
    <property type="entry name" value="Winged helix' DNA-binding domain"/>
    <property type="match status" value="1"/>
</dbReference>
<dbReference type="Pfam" id="PF03466">
    <property type="entry name" value="LysR_substrate"/>
    <property type="match status" value="1"/>
</dbReference>
<dbReference type="InterPro" id="IPR000847">
    <property type="entry name" value="LysR_HTH_N"/>
</dbReference>
<dbReference type="InterPro" id="IPR050950">
    <property type="entry name" value="HTH-type_LysR_regulators"/>
</dbReference>
<dbReference type="Pfam" id="PF00126">
    <property type="entry name" value="HTH_1"/>
    <property type="match status" value="1"/>
</dbReference>
<protein>
    <submittedName>
        <fullName evidence="6">LysR family transcriptional regulator</fullName>
    </submittedName>
</protein>
<evidence type="ECO:0000256" key="4">
    <source>
        <dbReference type="ARBA" id="ARBA00023163"/>
    </source>
</evidence>
<dbReference type="OrthoDB" id="9775392at2"/>
<dbReference type="GO" id="GO:0005829">
    <property type="term" value="C:cytosol"/>
    <property type="evidence" value="ECO:0007669"/>
    <property type="project" value="TreeGrafter"/>
</dbReference>
<dbReference type="Gene3D" id="1.10.10.10">
    <property type="entry name" value="Winged helix-like DNA-binding domain superfamily/Winged helix DNA-binding domain"/>
    <property type="match status" value="1"/>
</dbReference>
<comment type="caution">
    <text evidence="6">The sequence shown here is derived from an EMBL/GenBank/DDBJ whole genome shotgun (WGS) entry which is preliminary data.</text>
</comment>
<dbReference type="Proteomes" id="UP000301751">
    <property type="component" value="Unassembled WGS sequence"/>
</dbReference>
<sequence length="330" mass="34335">MNLLESLRYLAALAEHRHFGRAAQACHITQPALSNAIRALEDSLGATIVRRGRQYEGLTPEGELALAHAHRLLHEAEGLRQALASRAGAPAGRLTLGVVPSAEPVAARFCALLQALHPGLQPVLRSLSSPEIEAGLDALAIDLGLGYTDRPEVRQRQLAVWPQYEERCHLLTAAGPGDGAAEAPFRFGPPVSWREAAALRLALLTPDMHFRALADEAFASAGVAPRPALETNSVLALLMAVQPGAAGGLAAVLPGALVSVARSRPGLVARPLASPVLRTPIGFLTSAGGRPTLALQAALAVAERDDWRALVAAHSGALEGADPAAGPFSA</sequence>
<dbReference type="GO" id="GO:0003700">
    <property type="term" value="F:DNA-binding transcription factor activity"/>
    <property type="evidence" value="ECO:0007669"/>
    <property type="project" value="InterPro"/>
</dbReference>
<evidence type="ECO:0000313" key="7">
    <source>
        <dbReference type="Proteomes" id="UP000301751"/>
    </source>
</evidence>
<comment type="similarity">
    <text evidence="1">Belongs to the LysR transcriptional regulatory family.</text>
</comment>
<evidence type="ECO:0000259" key="5">
    <source>
        <dbReference type="PROSITE" id="PS50931"/>
    </source>
</evidence>
<evidence type="ECO:0000313" key="6">
    <source>
        <dbReference type="EMBL" id="GCL66136.1"/>
    </source>
</evidence>
<dbReference type="InterPro" id="IPR036388">
    <property type="entry name" value="WH-like_DNA-bd_sf"/>
</dbReference>
<evidence type="ECO:0000256" key="1">
    <source>
        <dbReference type="ARBA" id="ARBA00009437"/>
    </source>
</evidence>
<dbReference type="Gene3D" id="3.40.190.290">
    <property type="match status" value="1"/>
</dbReference>
<dbReference type="FunFam" id="1.10.10.10:FF:000001">
    <property type="entry name" value="LysR family transcriptional regulator"/>
    <property type="match status" value="1"/>
</dbReference>